<feature type="domain" description="UspA" evidence="1">
    <location>
        <begin position="1"/>
        <end position="114"/>
    </location>
</feature>
<accession>A0A090WVZ0</accession>
<comment type="caution">
    <text evidence="2">The sequence shown here is derived from an EMBL/GenBank/DDBJ whole genome shotgun (WGS) entry which is preliminary data.</text>
</comment>
<protein>
    <submittedName>
        <fullName evidence="2">Putative universal stress protein UspA</fullName>
    </submittedName>
</protein>
<proteinExistence type="predicted"/>
<dbReference type="InterPro" id="IPR006016">
    <property type="entry name" value="UspA"/>
</dbReference>
<dbReference type="Proteomes" id="UP000029643">
    <property type="component" value="Unassembled WGS sequence"/>
</dbReference>
<dbReference type="CDD" id="cd00293">
    <property type="entry name" value="USP-like"/>
    <property type="match status" value="1"/>
</dbReference>
<dbReference type="STRING" id="221126.SAMN04489722_11017"/>
<evidence type="ECO:0000259" key="1">
    <source>
        <dbReference type="Pfam" id="PF00582"/>
    </source>
</evidence>
<name>A0A090WVZ0_9FLAO</name>
<evidence type="ECO:0000313" key="2">
    <source>
        <dbReference type="EMBL" id="GAL79559.1"/>
    </source>
</evidence>
<reference evidence="2 3" key="1">
    <citation type="journal article" date="2014" name="Genome Announc.">
        <title>Draft Genome Sequences of Marine Flavobacterium Algibacter lectus Strains SS8 and NR4.</title>
        <authorList>
            <person name="Takatani N."/>
            <person name="Nakanishi M."/>
            <person name="Meirelles P."/>
            <person name="Mino S."/>
            <person name="Suda W."/>
            <person name="Oshima K."/>
            <person name="Hattori M."/>
            <person name="Ohkuma M."/>
            <person name="Hosokawa M."/>
            <person name="Miyashita K."/>
            <person name="Thompson F.L."/>
            <person name="Niwa A."/>
            <person name="Sawabe T."/>
            <person name="Sawabe T."/>
        </authorList>
    </citation>
    <scope>NUCLEOTIDE SEQUENCE [LARGE SCALE GENOMIC DNA]</scope>
    <source>
        <strain evidence="3">JCM19274</strain>
    </source>
</reference>
<dbReference type="AlphaFoldDB" id="A0A090WVZ0"/>
<gene>
    <name evidence="2" type="ORF">JCM19274_2067</name>
</gene>
<dbReference type="SUPFAM" id="SSF52402">
    <property type="entry name" value="Adenine nucleotide alpha hydrolases-like"/>
    <property type="match status" value="1"/>
</dbReference>
<sequence length="275" mass="31236">MKKILIPTDFSTNSYKAIDYITELFKNEACAFYFLNVYNYGTGGLSAIEMLQADDEWFEKPKEESLLHLGDLLDEYTVNKNNEKHEYHVISESLSLVKAMEKHIESIDVDLIVLKGNAKISKNIESIVGKIRACPPVLIVPPYASMNKKINLAIASNFTEEVRTNEIDSFLEIFKNTNFIITVLALTNEKDMPDETSRHIKLLCNHLENQTDKTVALEFTAKSDNLKTYAISHLSSIMCVVDKKPDLLRKIGLCKSRVISTLEKLHNNPVLTIHQ</sequence>
<dbReference type="InterPro" id="IPR014729">
    <property type="entry name" value="Rossmann-like_a/b/a_fold"/>
</dbReference>
<evidence type="ECO:0000313" key="3">
    <source>
        <dbReference type="Proteomes" id="UP000029643"/>
    </source>
</evidence>
<dbReference type="EMBL" id="BBNU01000006">
    <property type="protein sequence ID" value="GAL79559.1"/>
    <property type="molecule type" value="Genomic_DNA"/>
</dbReference>
<dbReference type="RefSeq" id="WP_042497464.1">
    <property type="nucleotide sequence ID" value="NZ_BBNU01000006.1"/>
</dbReference>
<organism evidence="2 3">
    <name type="scientific">Algibacter lectus</name>
    <dbReference type="NCBI Taxonomy" id="221126"/>
    <lineage>
        <taxon>Bacteria</taxon>
        <taxon>Pseudomonadati</taxon>
        <taxon>Bacteroidota</taxon>
        <taxon>Flavobacteriia</taxon>
        <taxon>Flavobacteriales</taxon>
        <taxon>Flavobacteriaceae</taxon>
        <taxon>Algibacter</taxon>
    </lineage>
</organism>
<dbReference type="Pfam" id="PF00582">
    <property type="entry name" value="Usp"/>
    <property type="match status" value="1"/>
</dbReference>
<dbReference type="Gene3D" id="3.40.50.620">
    <property type="entry name" value="HUPs"/>
    <property type="match status" value="1"/>
</dbReference>